<name>A0A1I8GHX5_9PLAT</name>
<dbReference type="Proteomes" id="UP000095280">
    <property type="component" value="Unplaced"/>
</dbReference>
<dbReference type="AlphaFoldDB" id="A0A1I8GHX5"/>
<keyword evidence="2" id="KW-1185">Reference proteome</keyword>
<reference evidence="3" key="1">
    <citation type="submission" date="2016-11" db="UniProtKB">
        <authorList>
            <consortium name="WormBaseParasite"/>
        </authorList>
    </citation>
    <scope>IDENTIFICATION</scope>
</reference>
<feature type="region of interest" description="Disordered" evidence="1">
    <location>
        <begin position="302"/>
        <end position="321"/>
    </location>
</feature>
<evidence type="ECO:0000256" key="1">
    <source>
        <dbReference type="SAM" id="MobiDB-lite"/>
    </source>
</evidence>
<feature type="region of interest" description="Disordered" evidence="1">
    <location>
        <begin position="1"/>
        <end position="24"/>
    </location>
</feature>
<feature type="compositionally biased region" description="Basic and acidic residues" evidence="1">
    <location>
        <begin position="1"/>
        <end position="11"/>
    </location>
</feature>
<organism evidence="2 3">
    <name type="scientific">Macrostomum lignano</name>
    <dbReference type="NCBI Taxonomy" id="282301"/>
    <lineage>
        <taxon>Eukaryota</taxon>
        <taxon>Metazoa</taxon>
        <taxon>Spiralia</taxon>
        <taxon>Lophotrochozoa</taxon>
        <taxon>Platyhelminthes</taxon>
        <taxon>Rhabditophora</taxon>
        <taxon>Macrostomorpha</taxon>
        <taxon>Macrostomida</taxon>
        <taxon>Macrostomidae</taxon>
        <taxon>Macrostomum</taxon>
    </lineage>
</organism>
<dbReference type="WBParaSite" id="maker-uti_cns_0002019-snap-gene-0.2-mRNA-1">
    <property type="protein sequence ID" value="maker-uti_cns_0002019-snap-gene-0.2-mRNA-1"/>
    <property type="gene ID" value="maker-uti_cns_0002019-snap-gene-0.2"/>
</dbReference>
<protein>
    <submittedName>
        <fullName evidence="3">Reverse transcriptase domain-containing protein</fullName>
    </submittedName>
</protein>
<proteinExistence type="predicted"/>
<accession>A0A1I8GHX5</accession>
<evidence type="ECO:0000313" key="3">
    <source>
        <dbReference type="WBParaSite" id="maker-uti_cns_0002019-snap-gene-0.2-mRNA-1"/>
    </source>
</evidence>
<sequence>MTENLPKELRHTQPQKYAPRARREQQLPISQQHYAEVLQAFEAPFAKSRLDAIQSQLLSRCEQRDDLDRRSLQAKVFMGQELKTRDVHLNKPLRPTETEVKGGLPSAEDVVNEKRAWLEADARPWKLPAVCIEHSIVLDPAAQQGRSSLPKMKMSSSCPAKLANSADFDDSTGAACCTSVLATVGRSVRSWLSSASWSIPDSRSFQSGAFSLWQAVFTKSAAASLSRLLLPAAPLWRPNGADCPVVEVEAYDPARLAESAEPAELPRRLFVPALNVDGGWSPTPFSRRFSSTSLRLRITAARQSPGGRAAGTELSGPSIESPDCRLDRNLPPWLAACRTSVDAGEHPAGAHAIAQLGENLRAQAAHLGALVAGAALSAGRDRGVSLGFQNFCALLKLSVHPFAQVLQQAAESRHCQSRHLGAKIFHFANDGQGQRVHLSGGHFWMVCGQSLNQLKALALGLPVAGLHSRQRLLKRSVWIGHDSLDEGGPVWLGEGRSGRLRFRLGAGGFEAAGEAAAAAASGAALKLSVNVVIGLASAGQCVVAHGAPGALGVAVHPRCCPCAAWRWPAVPAVQVDWLED</sequence>
<evidence type="ECO:0000313" key="2">
    <source>
        <dbReference type="Proteomes" id="UP000095280"/>
    </source>
</evidence>